<dbReference type="EMBL" id="PKSM01000270">
    <property type="protein sequence ID" value="POV99574.1"/>
    <property type="molecule type" value="Genomic_DNA"/>
</dbReference>
<feature type="region of interest" description="Disordered" evidence="1">
    <location>
        <begin position="1"/>
        <end position="55"/>
    </location>
</feature>
<comment type="caution">
    <text evidence="2">The sequence shown here is derived from an EMBL/GenBank/DDBJ whole genome shotgun (WGS) entry which is preliminary data.</text>
</comment>
<evidence type="ECO:0000256" key="1">
    <source>
        <dbReference type="SAM" id="MobiDB-lite"/>
    </source>
</evidence>
<reference evidence="2 3" key="1">
    <citation type="submission" date="2017-12" db="EMBL/GenBank/DDBJ databases">
        <title>Gene loss provides genomic basis for host adaptation in cereal stripe rust fungi.</title>
        <authorList>
            <person name="Xia C."/>
        </authorList>
    </citation>
    <scope>NUCLEOTIDE SEQUENCE [LARGE SCALE GENOMIC DNA]</scope>
    <source>
        <strain evidence="2 3">93TX-2</strain>
    </source>
</reference>
<feature type="compositionally biased region" description="Basic and acidic residues" evidence="1">
    <location>
        <begin position="164"/>
        <end position="189"/>
    </location>
</feature>
<feature type="region of interest" description="Disordered" evidence="1">
    <location>
        <begin position="116"/>
        <end position="295"/>
    </location>
</feature>
<reference evidence="3" key="2">
    <citation type="journal article" date="2018" name="BMC Genomics">
        <title>Genomic insights into host adaptation between the wheat stripe rust pathogen (Puccinia striiformis f. sp. tritici) and the barley stripe rust pathogen (Puccinia striiformis f. sp. hordei).</title>
        <authorList>
            <person name="Xia C."/>
            <person name="Wang M."/>
            <person name="Yin C."/>
            <person name="Cornejo O.E."/>
            <person name="Hulbert S.H."/>
            <person name="Chen X."/>
        </authorList>
    </citation>
    <scope>NUCLEOTIDE SEQUENCE [LARGE SCALE GENOMIC DNA]</scope>
    <source>
        <strain evidence="3">93TX-2</strain>
    </source>
</reference>
<dbReference type="VEuPathDB" id="FungiDB:PSHT_13429"/>
<reference evidence="3" key="3">
    <citation type="journal article" date="2018" name="Mol. Plant Microbe Interact.">
        <title>Genome sequence resources for the wheat stripe rust pathogen (Puccinia striiformis f. sp. tritici) and the barley stripe rust pathogen (Puccinia striiformis f. sp. hordei).</title>
        <authorList>
            <person name="Xia C."/>
            <person name="Wang M."/>
            <person name="Yin C."/>
            <person name="Cornejo O.E."/>
            <person name="Hulbert S.H."/>
            <person name="Chen X."/>
        </authorList>
    </citation>
    <scope>NUCLEOTIDE SEQUENCE [LARGE SCALE GENOMIC DNA]</scope>
    <source>
        <strain evidence="3">93TX-2</strain>
    </source>
</reference>
<name>A0A2S4UR28_9BASI</name>
<organism evidence="2 3">
    <name type="scientific">Puccinia striiformis</name>
    <dbReference type="NCBI Taxonomy" id="27350"/>
    <lineage>
        <taxon>Eukaryota</taxon>
        <taxon>Fungi</taxon>
        <taxon>Dikarya</taxon>
        <taxon>Basidiomycota</taxon>
        <taxon>Pucciniomycotina</taxon>
        <taxon>Pucciniomycetes</taxon>
        <taxon>Pucciniales</taxon>
        <taxon>Pucciniaceae</taxon>
        <taxon>Puccinia</taxon>
    </lineage>
</organism>
<feature type="compositionally biased region" description="Basic and acidic residues" evidence="1">
    <location>
        <begin position="21"/>
        <end position="32"/>
    </location>
</feature>
<dbReference type="Pfam" id="PF10175">
    <property type="entry name" value="MPP6"/>
    <property type="match status" value="1"/>
</dbReference>
<keyword evidence="3" id="KW-1185">Reference proteome</keyword>
<evidence type="ECO:0000313" key="2">
    <source>
        <dbReference type="EMBL" id="POV99574.1"/>
    </source>
</evidence>
<dbReference type="AlphaFoldDB" id="A0A2S4UR28"/>
<gene>
    <name evidence="2" type="ORF">PSHT_13429</name>
</gene>
<accession>A0A2S4UR28</accession>
<sequence length="295" mass="33492">MLSSGTLNLKFMQRKTNTKPAQEEPRQRKDTKQISAITSKEQSSSSTLHHHSPTNTPTLRIIFEESLISFPWLSCHRPAHLPSDSANTLPAHIGRKSYGEFNKAIQKLEEGGATIEEEEQIPNHKRAQSESSITQETRPEKKKRPTNNNNNTRVPDLSTRRSGTYREVEGVENLKIDEKMAHGNEDQKRVSKKKKQSDHQEQTEGESGFKKPYTSTTIKTKRKQQPNSSNLNHTQSNQTQTTNESTSLSIQNKKKTNKIRKEDQGRSNSGVEDEDAVNLQIEEMFKQARNATQSS</sequence>
<feature type="compositionally biased region" description="Low complexity" evidence="1">
    <location>
        <begin position="227"/>
        <end position="249"/>
    </location>
</feature>
<feature type="compositionally biased region" description="Low complexity" evidence="1">
    <location>
        <begin position="43"/>
        <end position="55"/>
    </location>
</feature>
<dbReference type="OrthoDB" id="2516587at2759"/>
<proteinExistence type="predicted"/>
<evidence type="ECO:0000313" key="3">
    <source>
        <dbReference type="Proteomes" id="UP000238274"/>
    </source>
</evidence>
<protein>
    <submittedName>
        <fullName evidence="2">Uncharacterized protein</fullName>
    </submittedName>
</protein>
<feature type="compositionally biased region" description="Polar residues" evidence="1">
    <location>
        <begin position="33"/>
        <end position="42"/>
    </location>
</feature>
<dbReference type="Proteomes" id="UP000238274">
    <property type="component" value="Unassembled WGS sequence"/>
</dbReference>
<dbReference type="VEuPathDB" id="FungiDB:PSTT_10608"/>